<protein>
    <submittedName>
        <fullName evidence="2">Uncharacterized protein</fullName>
    </submittedName>
</protein>
<dbReference type="EMBL" id="BGZK01000636">
    <property type="protein sequence ID" value="GBP53895.1"/>
    <property type="molecule type" value="Genomic_DNA"/>
</dbReference>
<keyword evidence="1" id="KW-1133">Transmembrane helix</keyword>
<organism evidence="2 3">
    <name type="scientific">Eumeta variegata</name>
    <name type="common">Bagworm moth</name>
    <name type="synonym">Eumeta japonica</name>
    <dbReference type="NCBI Taxonomy" id="151549"/>
    <lineage>
        <taxon>Eukaryota</taxon>
        <taxon>Metazoa</taxon>
        <taxon>Ecdysozoa</taxon>
        <taxon>Arthropoda</taxon>
        <taxon>Hexapoda</taxon>
        <taxon>Insecta</taxon>
        <taxon>Pterygota</taxon>
        <taxon>Neoptera</taxon>
        <taxon>Endopterygota</taxon>
        <taxon>Lepidoptera</taxon>
        <taxon>Glossata</taxon>
        <taxon>Ditrysia</taxon>
        <taxon>Tineoidea</taxon>
        <taxon>Psychidae</taxon>
        <taxon>Oiketicinae</taxon>
        <taxon>Eumeta</taxon>
    </lineage>
</organism>
<evidence type="ECO:0000313" key="3">
    <source>
        <dbReference type="Proteomes" id="UP000299102"/>
    </source>
</evidence>
<keyword evidence="3" id="KW-1185">Reference proteome</keyword>
<gene>
    <name evidence="2" type="ORF">EVAR_96573_1</name>
</gene>
<dbReference type="AlphaFoldDB" id="A0A4C1WUW0"/>
<proteinExistence type="predicted"/>
<feature type="transmembrane region" description="Helical" evidence="1">
    <location>
        <begin position="49"/>
        <end position="72"/>
    </location>
</feature>
<name>A0A4C1WUW0_EUMVA</name>
<comment type="caution">
    <text evidence="2">The sequence shown here is derived from an EMBL/GenBank/DDBJ whole genome shotgun (WGS) entry which is preliminary data.</text>
</comment>
<dbReference type="Proteomes" id="UP000299102">
    <property type="component" value="Unassembled WGS sequence"/>
</dbReference>
<reference evidence="2 3" key="1">
    <citation type="journal article" date="2019" name="Commun. Biol.">
        <title>The bagworm genome reveals a unique fibroin gene that provides high tensile strength.</title>
        <authorList>
            <person name="Kono N."/>
            <person name="Nakamura H."/>
            <person name="Ohtoshi R."/>
            <person name="Tomita M."/>
            <person name="Numata K."/>
            <person name="Arakawa K."/>
        </authorList>
    </citation>
    <scope>NUCLEOTIDE SEQUENCE [LARGE SCALE GENOMIC DNA]</scope>
</reference>
<accession>A0A4C1WUW0</accession>
<sequence>MERGPDVRGRGERTREALVPEMGAQIEYEDEGGAAEAALAASGGGAWRVALLALAAMAALQVGLLHTTYVFLAADVSYRSRSWSLFAISWQHVGKRPSLAL</sequence>
<evidence type="ECO:0000256" key="1">
    <source>
        <dbReference type="SAM" id="Phobius"/>
    </source>
</evidence>
<keyword evidence="1" id="KW-0472">Membrane</keyword>
<keyword evidence="1" id="KW-0812">Transmembrane</keyword>
<evidence type="ECO:0000313" key="2">
    <source>
        <dbReference type="EMBL" id="GBP53895.1"/>
    </source>
</evidence>